<protein>
    <submittedName>
        <fullName evidence="6">S22A3 protein</fullName>
    </submittedName>
</protein>
<dbReference type="AlphaFoldDB" id="A0A8X7XA14"/>
<dbReference type="SUPFAM" id="SSF103473">
    <property type="entry name" value="MFS general substrate transporter"/>
    <property type="match status" value="1"/>
</dbReference>
<evidence type="ECO:0000313" key="7">
    <source>
        <dbReference type="Proteomes" id="UP000886611"/>
    </source>
</evidence>
<proteinExistence type="predicted"/>
<evidence type="ECO:0000256" key="5">
    <source>
        <dbReference type="SAM" id="Phobius"/>
    </source>
</evidence>
<dbReference type="Proteomes" id="UP000886611">
    <property type="component" value="Unassembled WGS sequence"/>
</dbReference>
<feature type="non-terminal residue" evidence="6">
    <location>
        <position position="1"/>
    </location>
</feature>
<dbReference type="EMBL" id="JAATIS010003638">
    <property type="protein sequence ID" value="KAG2464211.1"/>
    <property type="molecule type" value="Genomic_DNA"/>
</dbReference>
<feature type="transmembrane region" description="Helical" evidence="5">
    <location>
        <begin position="155"/>
        <end position="176"/>
    </location>
</feature>
<evidence type="ECO:0000313" key="6">
    <source>
        <dbReference type="EMBL" id="KAG2464211.1"/>
    </source>
</evidence>
<evidence type="ECO:0000256" key="3">
    <source>
        <dbReference type="ARBA" id="ARBA00022989"/>
    </source>
</evidence>
<feature type="transmembrane region" description="Helical" evidence="5">
    <location>
        <begin position="115"/>
        <end position="143"/>
    </location>
</feature>
<evidence type="ECO:0000256" key="2">
    <source>
        <dbReference type="ARBA" id="ARBA00022692"/>
    </source>
</evidence>
<keyword evidence="2 5" id="KW-0812">Transmembrane</keyword>
<sequence>MASAAFSRSLKCTAITRSSRSFFRTAASCSEGRTRASRPPVCLSIEEIQFAIQGVNISEEQLWNATLPREVGAQGMVSWSQCQKYDLEQARTATLLLQWDIVCDRHWLRQLDTTFYMAGAIIGSSGMGWLADMFSISCGYYGLALNTHNLSGEPYLNFLLTGLVEIPAAAFFFVIVDRLGRKRIILGTEVLAGVTCVAVAFIPDGHSSKTQDTKETCLPTVKNTQRKMPRVPAHLRERALGMLQGGMRTADVAWAINCHVHTVRRLRQRYRETGRTADHPRSGRPRVTTPAQVRYIRISHLRDRTTGIGCAQMFGRLGAIACQWVILLADFWRPSPFVTFGIMSFAAGVTSLFLPETLGRTLPETLEDGEKMV</sequence>
<organism evidence="6 7">
    <name type="scientific">Polypterus senegalus</name>
    <name type="common">Senegal bichir</name>
    <dbReference type="NCBI Taxonomy" id="55291"/>
    <lineage>
        <taxon>Eukaryota</taxon>
        <taxon>Metazoa</taxon>
        <taxon>Chordata</taxon>
        <taxon>Craniata</taxon>
        <taxon>Vertebrata</taxon>
        <taxon>Euteleostomi</taxon>
        <taxon>Actinopterygii</taxon>
        <taxon>Polypteriformes</taxon>
        <taxon>Polypteridae</taxon>
        <taxon>Polypterus</taxon>
    </lineage>
</organism>
<dbReference type="Gene3D" id="1.20.1250.20">
    <property type="entry name" value="MFS general substrate transporter like domains"/>
    <property type="match status" value="2"/>
</dbReference>
<name>A0A8X7XA14_POLSE</name>
<dbReference type="SUPFAM" id="SSF46689">
    <property type="entry name" value="Homeodomain-like"/>
    <property type="match status" value="1"/>
</dbReference>
<feature type="transmembrane region" description="Helical" evidence="5">
    <location>
        <begin position="335"/>
        <end position="354"/>
    </location>
</feature>
<gene>
    <name evidence="6" type="primary">Slc22a3_0</name>
    <name evidence="6" type="ORF">GTO96_0002792</name>
</gene>
<comment type="subcellular location">
    <subcellularLocation>
        <location evidence="1">Membrane</location>
        <topology evidence="1">Multi-pass membrane protein</topology>
    </subcellularLocation>
</comment>
<dbReference type="GO" id="GO:0016020">
    <property type="term" value="C:membrane"/>
    <property type="evidence" value="ECO:0007669"/>
    <property type="project" value="UniProtKB-SubCell"/>
</dbReference>
<comment type="caution">
    <text evidence="6">The sequence shown here is derived from an EMBL/GenBank/DDBJ whole genome shotgun (WGS) entry which is preliminary data.</text>
</comment>
<accession>A0A8X7XA14</accession>
<feature type="transmembrane region" description="Helical" evidence="5">
    <location>
        <begin position="307"/>
        <end position="329"/>
    </location>
</feature>
<keyword evidence="7" id="KW-1185">Reference proteome</keyword>
<evidence type="ECO:0000256" key="1">
    <source>
        <dbReference type="ARBA" id="ARBA00004141"/>
    </source>
</evidence>
<dbReference type="InterPro" id="IPR009057">
    <property type="entry name" value="Homeodomain-like_sf"/>
</dbReference>
<feature type="non-terminal residue" evidence="6">
    <location>
        <position position="373"/>
    </location>
</feature>
<dbReference type="InterPro" id="IPR036259">
    <property type="entry name" value="MFS_trans_sf"/>
</dbReference>
<reference evidence="6 7" key="1">
    <citation type="journal article" date="2021" name="Cell">
        <title>Tracing the genetic footprints of vertebrate landing in non-teleost ray-finned fishes.</title>
        <authorList>
            <person name="Bi X."/>
            <person name="Wang K."/>
            <person name="Yang L."/>
            <person name="Pan H."/>
            <person name="Jiang H."/>
            <person name="Wei Q."/>
            <person name="Fang M."/>
            <person name="Yu H."/>
            <person name="Zhu C."/>
            <person name="Cai Y."/>
            <person name="He Y."/>
            <person name="Gan X."/>
            <person name="Zeng H."/>
            <person name="Yu D."/>
            <person name="Zhu Y."/>
            <person name="Jiang H."/>
            <person name="Qiu Q."/>
            <person name="Yang H."/>
            <person name="Zhang Y.E."/>
            <person name="Wang W."/>
            <person name="Zhu M."/>
            <person name="He S."/>
            <person name="Zhang G."/>
        </authorList>
    </citation>
    <scope>NUCLEOTIDE SEQUENCE [LARGE SCALE GENOMIC DNA]</scope>
    <source>
        <strain evidence="6">Bchr_013</strain>
    </source>
</reference>
<keyword evidence="3 5" id="KW-1133">Transmembrane helix</keyword>
<dbReference type="PANTHER" id="PTHR24064">
    <property type="entry name" value="SOLUTE CARRIER FAMILY 22 MEMBER"/>
    <property type="match status" value="1"/>
</dbReference>
<keyword evidence="4 5" id="KW-0472">Membrane</keyword>
<evidence type="ECO:0000256" key="4">
    <source>
        <dbReference type="ARBA" id="ARBA00023136"/>
    </source>
</evidence>